<evidence type="ECO:0000313" key="2">
    <source>
        <dbReference type="WBParaSite" id="MBELARI_LOCUS18091"/>
    </source>
</evidence>
<dbReference type="WBParaSite" id="MBELARI_LOCUS18091">
    <property type="protein sequence ID" value="MBELARI_LOCUS18091"/>
    <property type="gene ID" value="MBELARI_LOCUS18091"/>
</dbReference>
<protein>
    <submittedName>
        <fullName evidence="2">Uncharacterized protein</fullName>
    </submittedName>
</protein>
<dbReference type="AlphaFoldDB" id="A0AAF3J5U7"/>
<name>A0AAF3J5U7_9BILA</name>
<reference evidence="2" key="1">
    <citation type="submission" date="2024-02" db="UniProtKB">
        <authorList>
            <consortium name="WormBaseParasite"/>
        </authorList>
    </citation>
    <scope>IDENTIFICATION</scope>
</reference>
<proteinExistence type="predicted"/>
<dbReference type="PANTHER" id="PTHR31430">
    <property type="entry name" value="PROTEIN CBG22332-RELATED"/>
    <property type="match status" value="1"/>
</dbReference>
<keyword evidence="1" id="KW-1185">Reference proteome</keyword>
<organism evidence="1 2">
    <name type="scientific">Mesorhabditis belari</name>
    <dbReference type="NCBI Taxonomy" id="2138241"/>
    <lineage>
        <taxon>Eukaryota</taxon>
        <taxon>Metazoa</taxon>
        <taxon>Ecdysozoa</taxon>
        <taxon>Nematoda</taxon>
        <taxon>Chromadorea</taxon>
        <taxon>Rhabditida</taxon>
        <taxon>Rhabditina</taxon>
        <taxon>Rhabditomorpha</taxon>
        <taxon>Rhabditoidea</taxon>
        <taxon>Rhabditidae</taxon>
        <taxon>Mesorhabditinae</taxon>
        <taxon>Mesorhabditis</taxon>
    </lineage>
</organism>
<sequence>MDTQSRSNRDNDQPNLYVPPVLRTLVFSPIQAALTANYNEKSNLTRFKYELTWTEKIDEEKAQADPYNQKSALSPGSLDDAVSSATSTISTHSMLRVENGVKCDGPCGLFHQSSQLINVGRCDHYLCKACSGIVINSDGSTGCSNWDCYRGAFTWLPSELCKKFYTEYVITQQQTKKRLHPCCRALTKMLSKQEIEADVRTGIQENTKRAIKKLISLTGSEKRQTRTPKPSIQIRLAVIDHGPRDSLKIKHIAIPGIPSTTIKEIVDQLGDPMVKRGRLFVMRRIEKKFELSFSTPFKEFQKKRLDELPIHESNIYLAIDLTGKIHSCDEKSSK</sequence>
<dbReference type="Proteomes" id="UP000887575">
    <property type="component" value="Unassembled WGS sequence"/>
</dbReference>
<accession>A0AAF3J5U7</accession>
<evidence type="ECO:0000313" key="1">
    <source>
        <dbReference type="Proteomes" id="UP000887575"/>
    </source>
</evidence>